<organism evidence="1 2">
    <name type="scientific">Prorocentrum cordatum</name>
    <dbReference type="NCBI Taxonomy" id="2364126"/>
    <lineage>
        <taxon>Eukaryota</taxon>
        <taxon>Sar</taxon>
        <taxon>Alveolata</taxon>
        <taxon>Dinophyceae</taxon>
        <taxon>Prorocentrales</taxon>
        <taxon>Prorocentraceae</taxon>
        <taxon>Prorocentrum</taxon>
    </lineage>
</organism>
<comment type="caution">
    <text evidence="1">The sequence shown here is derived from an EMBL/GenBank/DDBJ whole genome shotgun (WGS) entry which is preliminary data.</text>
</comment>
<keyword evidence="2" id="KW-1185">Reference proteome</keyword>
<gene>
    <name evidence="1" type="ORF">PCOR1329_LOCUS33457</name>
</gene>
<feature type="non-terminal residue" evidence="1">
    <location>
        <position position="1"/>
    </location>
</feature>
<proteinExistence type="predicted"/>
<evidence type="ECO:0000313" key="2">
    <source>
        <dbReference type="Proteomes" id="UP001189429"/>
    </source>
</evidence>
<reference evidence="1" key="1">
    <citation type="submission" date="2023-10" db="EMBL/GenBank/DDBJ databases">
        <authorList>
            <person name="Chen Y."/>
            <person name="Shah S."/>
            <person name="Dougan E. K."/>
            <person name="Thang M."/>
            <person name="Chan C."/>
        </authorList>
    </citation>
    <scope>NUCLEOTIDE SEQUENCE [LARGE SCALE GENOMIC DNA]</scope>
</reference>
<evidence type="ECO:0000313" key="1">
    <source>
        <dbReference type="EMBL" id="CAK0837189.1"/>
    </source>
</evidence>
<dbReference type="EMBL" id="CAUYUJ010014091">
    <property type="protein sequence ID" value="CAK0837189.1"/>
    <property type="molecule type" value="Genomic_DNA"/>
</dbReference>
<sequence length="231" mass="25189">PALNSIQAQSVNQKVLPPDSKDLRSVIAAADRVISEFDAITDNRNDSASAVRVDAEPTLKFATDSVDLVPINIQDRHGDLLHFVSDGALDMIEMLDQAERKSLEKSRIEDALEGRFVPYFQCPDRAEPRMRLNGFVLHLQPPRSRTADALHVAGLPPDLKNLHSIIAAASSAISEFDAVTAQRRGSASTEPVIAEPALTLATDPVDLMPISTPTLCDNMIFDCLSYFLQDG</sequence>
<name>A0ABN9SX86_9DINO</name>
<dbReference type="Proteomes" id="UP001189429">
    <property type="component" value="Unassembled WGS sequence"/>
</dbReference>
<protein>
    <submittedName>
        <fullName evidence="1">Uncharacterized protein</fullName>
    </submittedName>
</protein>
<accession>A0ABN9SX86</accession>